<feature type="domain" description="DPH-type MB" evidence="5">
    <location>
        <begin position="85"/>
        <end position="164"/>
    </location>
</feature>
<evidence type="ECO:0008006" key="8">
    <source>
        <dbReference type="Google" id="ProtNLM"/>
    </source>
</evidence>
<dbReference type="STRING" id="3750.A0A498HS12"/>
<dbReference type="PROSITE" id="PS51074">
    <property type="entry name" value="DPH_MB"/>
    <property type="match status" value="1"/>
</dbReference>
<evidence type="ECO:0000259" key="5">
    <source>
        <dbReference type="PROSITE" id="PS51074"/>
    </source>
</evidence>
<comment type="similarity">
    <text evidence="1">Belongs to the DPH4 family.</text>
</comment>
<evidence type="ECO:0000256" key="1">
    <source>
        <dbReference type="ARBA" id="ARBA00006169"/>
    </source>
</evidence>
<dbReference type="Proteomes" id="UP000290289">
    <property type="component" value="Chromosome 15"/>
</dbReference>
<name>A0A498HS12_MALDO</name>
<dbReference type="AlphaFoldDB" id="A0A498HS12"/>
<dbReference type="SUPFAM" id="SSF46565">
    <property type="entry name" value="Chaperone J-domain"/>
    <property type="match status" value="1"/>
</dbReference>
<dbReference type="GO" id="GO:0046872">
    <property type="term" value="F:metal ion binding"/>
    <property type="evidence" value="ECO:0007669"/>
    <property type="project" value="UniProtKB-KW"/>
</dbReference>
<evidence type="ECO:0000256" key="3">
    <source>
        <dbReference type="ARBA" id="ARBA00023004"/>
    </source>
</evidence>
<accession>A0A498HS12</accession>
<dbReference type="CDD" id="cd06257">
    <property type="entry name" value="DnaJ"/>
    <property type="match status" value="1"/>
</dbReference>
<evidence type="ECO:0000259" key="4">
    <source>
        <dbReference type="PROSITE" id="PS50076"/>
    </source>
</evidence>
<comment type="caution">
    <text evidence="6">The sequence shown here is derived from an EMBL/GenBank/DDBJ whole genome shotgun (WGS) entry which is preliminary data.</text>
</comment>
<protein>
    <recommendedName>
        <fullName evidence="8">J domain-containing protein</fullName>
    </recommendedName>
</protein>
<dbReference type="PANTHER" id="PTHR36324:SF1">
    <property type="entry name" value="OS09G0460100 PROTEIN"/>
    <property type="match status" value="1"/>
</dbReference>
<reference evidence="6 7" key="1">
    <citation type="submission" date="2018-10" db="EMBL/GenBank/DDBJ databases">
        <title>A high-quality apple genome assembly.</title>
        <authorList>
            <person name="Hu J."/>
        </authorList>
    </citation>
    <scope>NUCLEOTIDE SEQUENCE [LARGE SCALE GENOMIC DNA]</scope>
    <source>
        <strain evidence="7">cv. HFTH1</strain>
        <tissue evidence="6">Young leaf</tissue>
    </source>
</reference>
<dbReference type="InterPro" id="IPR036869">
    <property type="entry name" value="J_dom_sf"/>
</dbReference>
<dbReference type="EMBL" id="RDQH01000341">
    <property type="protein sequence ID" value="RXH72752.1"/>
    <property type="molecule type" value="Genomic_DNA"/>
</dbReference>
<gene>
    <name evidence="6" type="ORF">DVH24_012436</name>
</gene>
<dbReference type="InterPro" id="IPR036671">
    <property type="entry name" value="DPH_MB_sf"/>
</dbReference>
<keyword evidence="7" id="KW-1185">Reference proteome</keyword>
<organism evidence="6 7">
    <name type="scientific">Malus domestica</name>
    <name type="common">Apple</name>
    <name type="synonym">Pyrus malus</name>
    <dbReference type="NCBI Taxonomy" id="3750"/>
    <lineage>
        <taxon>Eukaryota</taxon>
        <taxon>Viridiplantae</taxon>
        <taxon>Streptophyta</taxon>
        <taxon>Embryophyta</taxon>
        <taxon>Tracheophyta</taxon>
        <taxon>Spermatophyta</taxon>
        <taxon>Magnoliopsida</taxon>
        <taxon>eudicotyledons</taxon>
        <taxon>Gunneridae</taxon>
        <taxon>Pentapetalae</taxon>
        <taxon>rosids</taxon>
        <taxon>fabids</taxon>
        <taxon>Rosales</taxon>
        <taxon>Rosaceae</taxon>
        <taxon>Amygdaloideae</taxon>
        <taxon>Maleae</taxon>
        <taxon>Malus</taxon>
    </lineage>
</organism>
<proteinExistence type="inferred from homology"/>
<dbReference type="InterPro" id="IPR001623">
    <property type="entry name" value="DnaJ_domain"/>
</dbReference>
<keyword evidence="2" id="KW-0479">Metal-binding</keyword>
<dbReference type="InterPro" id="IPR007872">
    <property type="entry name" value="DPH_MB_dom"/>
</dbReference>
<dbReference type="SMART" id="SM00271">
    <property type="entry name" value="DnaJ"/>
    <property type="match status" value="1"/>
</dbReference>
<dbReference type="PROSITE" id="PS50076">
    <property type="entry name" value="DNAJ_2"/>
    <property type="match status" value="1"/>
</dbReference>
<evidence type="ECO:0000313" key="6">
    <source>
        <dbReference type="EMBL" id="RXH72752.1"/>
    </source>
</evidence>
<sequence>MFLCNNSIQETHYEILSVKQDASYEDIRASYRSAILDSHPDKSQSTSGSGDRFLKVQKAWEILGDSRSRALYDSALRASSLDAMVAEDISLKDVMAEDAGEAIQLFYQCRCGDYFFVDSLELEKMGYALLRDGRKISFEAQNALPASLVIPCGSCSLKVRMFDLFLLYGHRSSSDERNLIFIKDCVFGYFKLKFPVGFLVNRKQEMGSAEKSSQWRSVFDGVKLKTIKAMPEALMAEINTAICNLEYARATALVDSPSSLSSTAKTEIPDQPEYNARMADQAYKAGCAALAAGKLDEALLSLNTSLSMCPPDQTSAVTKLHSLISLTSRQLHNIFYHEDEQSPNPSKRCKFLAACLTDAFANCHTGRKLSVSSRAEECLTSDFDEEQEVIVSAIRSRAMEKLRRKPRSFSDSFSFVYSSKSGDLFITQKGVEKQEDHEDDEKADFLSVASCLSCCSSDAASRDVFLSVKTSLSRCSSLNGIEFIDFPKQSIIQQFRHCEGWPFGLCRKAVLLPPLPKSPSESWLWKKGTKFVKMV</sequence>
<dbReference type="Pfam" id="PF00226">
    <property type="entry name" value="DnaJ"/>
    <property type="match status" value="1"/>
</dbReference>
<dbReference type="PANTHER" id="PTHR36324">
    <property type="entry name" value="OS09G0460100 PROTEIN"/>
    <property type="match status" value="1"/>
</dbReference>
<dbReference type="Pfam" id="PF05207">
    <property type="entry name" value="Zn_ribbon_CSL"/>
    <property type="match status" value="1"/>
</dbReference>
<keyword evidence="3" id="KW-0408">Iron</keyword>
<dbReference type="Gene3D" id="1.10.287.110">
    <property type="entry name" value="DnaJ domain"/>
    <property type="match status" value="1"/>
</dbReference>
<feature type="domain" description="J" evidence="4">
    <location>
        <begin position="11"/>
        <end position="76"/>
    </location>
</feature>
<evidence type="ECO:0000313" key="7">
    <source>
        <dbReference type="Proteomes" id="UP000290289"/>
    </source>
</evidence>
<dbReference type="Gene3D" id="3.10.660.10">
    <property type="entry name" value="DPH Zinc finger"/>
    <property type="match status" value="1"/>
</dbReference>
<dbReference type="PRINTS" id="PR00625">
    <property type="entry name" value="JDOMAIN"/>
</dbReference>
<dbReference type="SUPFAM" id="SSF144217">
    <property type="entry name" value="CSL zinc finger"/>
    <property type="match status" value="1"/>
</dbReference>
<evidence type="ECO:0000256" key="2">
    <source>
        <dbReference type="ARBA" id="ARBA00022723"/>
    </source>
</evidence>